<keyword evidence="3 5" id="KW-0378">Hydrolase</keyword>
<dbReference type="InterPro" id="IPR005151">
    <property type="entry name" value="Tail-specific_protease"/>
</dbReference>
<dbReference type="InterPro" id="IPR036366">
    <property type="entry name" value="PGBDSf"/>
</dbReference>
<dbReference type="InterPro" id="IPR041489">
    <property type="entry name" value="PDZ_6"/>
</dbReference>
<dbReference type="SUPFAM" id="SSF52096">
    <property type="entry name" value="ClpP/crotonase"/>
    <property type="match status" value="1"/>
</dbReference>
<evidence type="ECO:0000256" key="4">
    <source>
        <dbReference type="ARBA" id="ARBA00022825"/>
    </source>
</evidence>
<dbReference type="EMBL" id="DVLU01000100">
    <property type="protein sequence ID" value="HIT86082.1"/>
    <property type="molecule type" value="Genomic_DNA"/>
</dbReference>
<name>A0A9D1H5H5_9FIRM</name>
<proteinExistence type="inferred from homology"/>
<dbReference type="Pfam" id="PF01471">
    <property type="entry name" value="PG_binding_1"/>
    <property type="match status" value="1"/>
</dbReference>
<dbReference type="Gene3D" id="3.30.750.44">
    <property type="match status" value="1"/>
</dbReference>
<evidence type="ECO:0000256" key="6">
    <source>
        <dbReference type="SAM" id="SignalP"/>
    </source>
</evidence>
<dbReference type="PANTHER" id="PTHR32060:SF22">
    <property type="entry name" value="CARBOXYL-TERMINAL-PROCESSING PEPTIDASE 3, CHLOROPLASTIC"/>
    <property type="match status" value="1"/>
</dbReference>
<dbReference type="Proteomes" id="UP000824165">
    <property type="component" value="Unassembled WGS sequence"/>
</dbReference>
<dbReference type="NCBIfam" id="TIGR00225">
    <property type="entry name" value="prc"/>
    <property type="match status" value="1"/>
</dbReference>
<evidence type="ECO:0000313" key="9">
    <source>
        <dbReference type="Proteomes" id="UP000824165"/>
    </source>
</evidence>
<evidence type="ECO:0000259" key="7">
    <source>
        <dbReference type="PROSITE" id="PS50106"/>
    </source>
</evidence>
<dbReference type="PANTHER" id="PTHR32060">
    <property type="entry name" value="TAIL-SPECIFIC PROTEASE"/>
    <property type="match status" value="1"/>
</dbReference>
<dbReference type="CDD" id="cd07560">
    <property type="entry name" value="Peptidase_S41_CPP"/>
    <property type="match status" value="1"/>
</dbReference>
<dbReference type="GO" id="GO:0004175">
    <property type="term" value="F:endopeptidase activity"/>
    <property type="evidence" value="ECO:0007669"/>
    <property type="project" value="TreeGrafter"/>
</dbReference>
<organism evidence="8 9">
    <name type="scientific">Candidatus Ornithomonoglobus intestinigallinarum</name>
    <dbReference type="NCBI Taxonomy" id="2840894"/>
    <lineage>
        <taxon>Bacteria</taxon>
        <taxon>Bacillati</taxon>
        <taxon>Bacillota</taxon>
        <taxon>Clostridia</taxon>
        <taxon>Candidatus Ornithomonoglobus</taxon>
    </lineage>
</organism>
<dbReference type="Gene3D" id="3.90.226.10">
    <property type="entry name" value="2-enoyl-CoA Hydratase, Chain A, domain 1"/>
    <property type="match status" value="1"/>
</dbReference>
<sequence length="492" mass="54611">MKTVKKAASLILGLALLAFSFAAYAETVTENTVQTEAPELELSGEYEAWKQIAESLSKEYIDETLDAETIMKMGVSNLLEGNDDMLVALLKKTLESLDDYSTFYTAEEYQEYLNTLNRTFFGVGLELKKSGQYAEITGFAEENSLAEQTGFRVGDRIIRINGSDVSNMTLDEIKNMLMGELNSTVTITVLRGDEYIDIIATRTEVKEETVAGDILPGNIGYVRIVSFSADTANEFFEVNKLFDSNGVNKIIMDLRDNPGGLVMSAVRIAQSIVPRGKIVDVKYRQPEYDTSYYSELPSTNKNFYVLVNENTASSAEILASAMQDSGVGKLVGVQTFGKAVVQQTYPLKNGSVYKLTAAQYITRNGHHINGVGLTPDIQVQNKTEKIDTSVYTPMDMTERYSLGAYGNTVKGAKERLYMLGIYKGKVDDKVFTEELQEAVKEYQYVNNLSASGVLDVVTQTRIEKTFSSLQRVVDLQLQTAYERFGGNVDDLN</sequence>
<dbReference type="InterPro" id="IPR036365">
    <property type="entry name" value="PGBD-like_sf"/>
</dbReference>
<feature type="domain" description="PDZ" evidence="7">
    <location>
        <begin position="113"/>
        <end position="177"/>
    </location>
</feature>
<dbReference type="SMART" id="SM00245">
    <property type="entry name" value="TSPc"/>
    <property type="match status" value="1"/>
</dbReference>
<dbReference type="InterPro" id="IPR004447">
    <property type="entry name" value="Peptidase_S41A"/>
</dbReference>
<feature type="chain" id="PRO_5038898666" evidence="6">
    <location>
        <begin position="26"/>
        <end position="492"/>
    </location>
</feature>
<dbReference type="PROSITE" id="PS50106">
    <property type="entry name" value="PDZ"/>
    <property type="match status" value="1"/>
</dbReference>
<reference evidence="8" key="1">
    <citation type="submission" date="2020-10" db="EMBL/GenBank/DDBJ databases">
        <authorList>
            <person name="Gilroy R."/>
        </authorList>
    </citation>
    <scope>NUCLEOTIDE SEQUENCE</scope>
    <source>
        <strain evidence="8">CHK181-108</strain>
    </source>
</reference>
<dbReference type="GO" id="GO:0008236">
    <property type="term" value="F:serine-type peptidase activity"/>
    <property type="evidence" value="ECO:0007669"/>
    <property type="project" value="UniProtKB-KW"/>
</dbReference>
<reference evidence="8" key="2">
    <citation type="journal article" date="2021" name="PeerJ">
        <title>Extensive microbial diversity within the chicken gut microbiome revealed by metagenomics and culture.</title>
        <authorList>
            <person name="Gilroy R."/>
            <person name="Ravi A."/>
            <person name="Getino M."/>
            <person name="Pursley I."/>
            <person name="Horton D.L."/>
            <person name="Alikhan N.F."/>
            <person name="Baker D."/>
            <person name="Gharbi K."/>
            <person name="Hall N."/>
            <person name="Watson M."/>
            <person name="Adriaenssens E.M."/>
            <person name="Foster-Nyarko E."/>
            <person name="Jarju S."/>
            <person name="Secka A."/>
            <person name="Antonio M."/>
            <person name="Oren A."/>
            <person name="Chaudhuri R.R."/>
            <person name="La Ragione R."/>
            <person name="Hildebrand F."/>
            <person name="Pallen M.J."/>
        </authorList>
    </citation>
    <scope>NUCLEOTIDE SEQUENCE</scope>
    <source>
        <strain evidence="8">CHK181-108</strain>
    </source>
</reference>
<dbReference type="InterPro" id="IPR002477">
    <property type="entry name" value="Peptidoglycan-bd-like"/>
</dbReference>
<keyword evidence="4 5" id="KW-0720">Serine protease</keyword>
<dbReference type="InterPro" id="IPR029045">
    <property type="entry name" value="ClpP/crotonase-like_dom_sf"/>
</dbReference>
<feature type="signal peptide" evidence="6">
    <location>
        <begin position="1"/>
        <end position="25"/>
    </location>
</feature>
<keyword evidence="2 5" id="KW-0645">Protease</keyword>
<dbReference type="Pfam" id="PF17820">
    <property type="entry name" value="PDZ_6"/>
    <property type="match status" value="1"/>
</dbReference>
<evidence type="ECO:0000256" key="5">
    <source>
        <dbReference type="RuleBase" id="RU004404"/>
    </source>
</evidence>
<evidence type="ECO:0000313" key="8">
    <source>
        <dbReference type="EMBL" id="HIT86082.1"/>
    </source>
</evidence>
<evidence type="ECO:0000256" key="2">
    <source>
        <dbReference type="ARBA" id="ARBA00022670"/>
    </source>
</evidence>
<evidence type="ECO:0000256" key="3">
    <source>
        <dbReference type="ARBA" id="ARBA00022801"/>
    </source>
</evidence>
<keyword evidence="6" id="KW-0732">Signal</keyword>
<dbReference type="SUPFAM" id="SSF50156">
    <property type="entry name" value="PDZ domain-like"/>
    <property type="match status" value="1"/>
</dbReference>
<dbReference type="Pfam" id="PF03572">
    <property type="entry name" value="Peptidase_S41"/>
    <property type="match status" value="1"/>
</dbReference>
<dbReference type="AlphaFoldDB" id="A0A9D1H5H5"/>
<dbReference type="Gene3D" id="1.10.101.10">
    <property type="entry name" value="PGBD-like superfamily/PGBD"/>
    <property type="match status" value="1"/>
</dbReference>
<dbReference type="GO" id="GO:0006508">
    <property type="term" value="P:proteolysis"/>
    <property type="evidence" value="ECO:0007669"/>
    <property type="project" value="UniProtKB-KW"/>
</dbReference>
<dbReference type="SUPFAM" id="SSF47090">
    <property type="entry name" value="PGBD-like"/>
    <property type="match status" value="1"/>
</dbReference>
<dbReference type="InterPro" id="IPR001478">
    <property type="entry name" value="PDZ"/>
</dbReference>
<dbReference type="InterPro" id="IPR036034">
    <property type="entry name" value="PDZ_sf"/>
</dbReference>
<dbReference type="SMART" id="SM00228">
    <property type="entry name" value="PDZ"/>
    <property type="match status" value="1"/>
</dbReference>
<dbReference type="Gene3D" id="2.30.42.10">
    <property type="match status" value="1"/>
</dbReference>
<gene>
    <name evidence="8" type="ORF">IAA60_09315</name>
</gene>
<protein>
    <submittedName>
        <fullName evidence="8">PDZ domain-containing protein</fullName>
    </submittedName>
</protein>
<accession>A0A9D1H5H5</accession>
<comment type="similarity">
    <text evidence="1 5">Belongs to the peptidase S41A family.</text>
</comment>
<evidence type="ECO:0000256" key="1">
    <source>
        <dbReference type="ARBA" id="ARBA00009179"/>
    </source>
</evidence>
<comment type="caution">
    <text evidence="8">The sequence shown here is derived from an EMBL/GenBank/DDBJ whole genome shotgun (WGS) entry which is preliminary data.</text>
</comment>